<dbReference type="Gene3D" id="3.20.20.80">
    <property type="entry name" value="Glycosidases"/>
    <property type="match status" value="1"/>
</dbReference>
<dbReference type="OrthoDB" id="916275at2"/>
<accession>A0A239SLZ8</accession>
<dbReference type="KEGG" id="smen:SAMEA4412692_0234"/>
<evidence type="ECO:0000256" key="1">
    <source>
        <dbReference type="SAM" id="Phobius"/>
    </source>
</evidence>
<dbReference type="InterPro" id="IPR017853">
    <property type="entry name" value="GH"/>
</dbReference>
<reference evidence="2 3" key="1">
    <citation type="submission" date="2017-06" db="EMBL/GenBank/DDBJ databases">
        <authorList>
            <consortium name="Pathogen Informatics"/>
        </authorList>
    </citation>
    <scope>NUCLEOTIDE SEQUENCE [LARGE SCALE GENOMIC DNA]</scope>
    <source>
        <strain evidence="2 3">NCTC13788</strain>
    </source>
</reference>
<organism evidence="2 3">
    <name type="scientific">Streptococcus merionis</name>
    <dbReference type="NCBI Taxonomy" id="400065"/>
    <lineage>
        <taxon>Bacteria</taxon>
        <taxon>Bacillati</taxon>
        <taxon>Bacillota</taxon>
        <taxon>Bacilli</taxon>
        <taxon>Lactobacillales</taxon>
        <taxon>Streptococcaceae</taxon>
        <taxon>Streptococcus</taxon>
    </lineage>
</organism>
<evidence type="ECO:0000313" key="3">
    <source>
        <dbReference type="Proteomes" id="UP000215185"/>
    </source>
</evidence>
<evidence type="ECO:0000313" key="2">
    <source>
        <dbReference type="EMBL" id="SNU86437.1"/>
    </source>
</evidence>
<sequence length="712" mass="82047">MKRYLSFVGLLTLCLMLGYYFYYFDGSLYLSHQKDQANLNINFKTQNRQIIQVKDGQDTPFLVKGVDLESSYPGYHHNEFAIGKKRYQEWLDQISEMGANTIRVKTLMDVAFYDALHAHNQKNPKHPLYLIQGVRIDDYRNNQAISGSDNRYIGQLLRDARAAVDIIHGRRQFWNTDFGIRNYTKDISKWVLGFVVGENWNSGMIVYTNHQENAKSVKGNYFQTTDKATTFESLLVSVMEDLVSYESAKYQCQHLVSFANSPGTDPFVYREAFEAQAPKFARLNVENIKATSALKSGVFAAYSLLDCHPEFSQYLDSGQSSISEDLKRSIDGLPFMEAYVKLLAGFHQLPVLITGYGHSTARGTDLHRDANQPLTMNEREQGEALVRDFIMFKEAGLAGATIHAWQDDWNARSWNVSYATNRHASYQWGDVQVRNQGFGLLTFDEGKRPHTIDGNLDEWSNKPNMKTKDGNLWLDSDSRYLYIAIQTKEASNGDYFIPIDTHPEIGSRTWEKNSPVLDRLANFILSFRDGEGHLYVQERYDSVRSHYMMQLEGADPHIEPPRKDSSHFVPIRMVLRNDRIFEDLEKTPREEKWLPAYDTGQLKQGYGKRGSASFDSRADYYVKGTTIEARIPWQMLNFSNPAEGFIHDDYYRHYGVEDKKIDKLYVGLGRSLQQGTVKMKPYTLKQWQRPQVVPVLKESYAMVKELWTKEGD</sequence>
<dbReference type="STRING" id="1123308.GCA_000380085_00563"/>
<keyword evidence="1" id="KW-1133">Transmembrane helix</keyword>
<dbReference type="SUPFAM" id="SSF51445">
    <property type="entry name" value="(Trans)glycosidases"/>
    <property type="match status" value="1"/>
</dbReference>
<gene>
    <name evidence="2" type="ORF">SAMEA4412692_00234</name>
</gene>
<dbReference type="eggNOG" id="COG0457">
    <property type="taxonomic scope" value="Bacteria"/>
</dbReference>
<dbReference type="EMBL" id="LT906439">
    <property type="protein sequence ID" value="SNU86437.1"/>
    <property type="molecule type" value="Genomic_DNA"/>
</dbReference>
<keyword evidence="1" id="KW-0472">Membrane</keyword>
<keyword evidence="3" id="KW-1185">Reference proteome</keyword>
<dbReference type="Proteomes" id="UP000215185">
    <property type="component" value="Chromosome 1"/>
</dbReference>
<keyword evidence="1" id="KW-0812">Transmembrane</keyword>
<dbReference type="RefSeq" id="WP_026216895.1">
    <property type="nucleotide sequence ID" value="NZ_LT906439.1"/>
</dbReference>
<dbReference type="Gene3D" id="2.60.40.1190">
    <property type="match status" value="1"/>
</dbReference>
<dbReference type="AlphaFoldDB" id="A0A239SLZ8"/>
<proteinExistence type="predicted"/>
<name>A0A239SLZ8_9STRE</name>
<feature type="transmembrane region" description="Helical" evidence="1">
    <location>
        <begin position="7"/>
        <end position="24"/>
    </location>
</feature>
<protein>
    <submittedName>
        <fullName evidence="2">Uncharacterized protein</fullName>
    </submittedName>
</protein>